<dbReference type="AlphaFoldDB" id="A0AAV0MNQ6"/>
<keyword evidence="2" id="KW-0812">Transmembrane</keyword>
<keyword evidence="4" id="KW-1185">Reference proteome</keyword>
<proteinExistence type="predicted"/>
<organism evidence="3 4">
    <name type="scientific">Linum tenue</name>
    <dbReference type="NCBI Taxonomy" id="586396"/>
    <lineage>
        <taxon>Eukaryota</taxon>
        <taxon>Viridiplantae</taxon>
        <taxon>Streptophyta</taxon>
        <taxon>Embryophyta</taxon>
        <taxon>Tracheophyta</taxon>
        <taxon>Spermatophyta</taxon>
        <taxon>Magnoliopsida</taxon>
        <taxon>eudicotyledons</taxon>
        <taxon>Gunneridae</taxon>
        <taxon>Pentapetalae</taxon>
        <taxon>rosids</taxon>
        <taxon>fabids</taxon>
        <taxon>Malpighiales</taxon>
        <taxon>Linaceae</taxon>
        <taxon>Linum</taxon>
    </lineage>
</organism>
<reference evidence="3" key="1">
    <citation type="submission" date="2022-08" db="EMBL/GenBank/DDBJ databases">
        <authorList>
            <person name="Gutierrez-Valencia J."/>
        </authorList>
    </citation>
    <scope>NUCLEOTIDE SEQUENCE</scope>
</reference>
<dbReference type="EMBL" id="CAMGYJ010000007">
    <property type="protein sequence ID" value="CAI0448418.1"/>
    <property type="molecule type" value="Genomic_DNA"/>
</dbReference>
<evidence type="ECO:0000256" key="1">
    <source>
        <dbReference type="SAM" id="MobiDB-lite"/>
    </source>
</evidence>
<protein>
    <submittedName>
        <fullName evidence="3">Uncharacterized protein</fullName>
    </submittedName>
</protein>
<evidence type="ECO:0000313" key="4">
    <source>
        <dbReference type="Proteomes" id="UP001154282"/>
    </source>
</evidence>
<feature type="region of interest" description="Disordered" evidence="1">
    <location>
        <begin position="1"/>
        <end position="46"/>
    </location>
</feature>
<dbReference type="Proteomes" id="UP001154282">
    <property type="component" value="Unassembled WGS sequence"/>
</dbReference>
<name>A0AAV0MNQ6_9ROSI</name>
<keyword evidence="2" id="KW-0472">Membrane</keyword>
<gene>
    <name evidence="3" type="ORF">LITE_LOCUS29781</name>
</gene>
<accession>A0AAV0MNQ6</accession>
<feature type="transmembrane region" description="Helical" evidence="2">
    <location>
        <begin position="69"/>
        <end position="93"/>
    </location>
</feature>
<comment type="caution">
    <text evidence="3">The sequence shown here is derived from an EMBL/GenBank/DDBJ whole genome shotgun (WGS) entry which is preliminary data.</text>
</comment>
<keyword evidence="2" id="KW-1133">Transmembrane helix</keyword>
<feature type="compositionally biased region" description="Basic residues" evidence="1">
    <location>
        <begin position="30"/>
        <end position="45"/>
    </location>
</feature>
<evidence type="ECO:0000313" key="3">
    <source>
        <dbReference type="EMBL" id="CAI0448418.1"/>
    </source>
</evidence>
<evidence type="ECO:0000256" key="2">
    <source>
        <dbReference type="SAM" id="Phobius"/>
    </source>
</evidence>
<sequence>MSLSCSPSSTWFHHPKTTIPIPRNKEQRDKKRISRKGTRRRRKQRGCQFSSCSKTACEKDDFGHSSRWIVLRFVGCVIYFFFYDWTVGIIVMISGSLKNAAGQKGCDTVYL</sequence>
<feature type="compositionally biased region" description="Polar residues" evidence="1">
    <location>
        <begin position="1"/>
        <end position="11"/>
    </location>
</feature>